<dbReference type="InterPro" id="IPR036431">
    <property type="entry name" value="ARID_dom_sf"/>
</dbReference>
<reference evidence="4" key="2">
    <citation type="submission" date="2019-07" db="EMBL/GenBank/DDBJ databases">
        <authorList>
            <person name="Yang Y."/>
            <person name="Bocs S."/>
            <person name="Baudouin L."/>
        </authorList>
    </citation>
    <scope>NUCLEOTIDE SEQUENCE</scope>
    <source>
        <tissue evidence="4">Spear leaf of Hainan Tall coconut</tissue>
    </source>
</reference>
<feature type="DNA-binding region" description="HMG box" evidence="1">
    <location>
        <begin position="196"/>
        <end position="263"/>
    </location>
</feature>
<feature type="region of interest" description="Disordered" evidence="2">
    <location>
        <begin position="160"/>
        <end position="198"/>
    </location>
</feature>
<dbReference type="PANTHER" id="PTHR46691:SF1">
    <property type="entry name" value="AT-RICH INTERACTIVE DOMAIN-CONTAINING PROTEIN 2"/>
    <property type="match status" value="1"/>
</dbReference>
<dbReference type="SUPFAM" id="SSF46774">
    <property type="entry name" value="ARID-like"/>
    <property type="match status" value="1"/>
</dbReference>
<dbReference type="PANTHER" id="PTHR46691">
    <property type="entry name" value="HIGH MOBILITY GROUP B PROTEIN 9"/>
    <property type="match status" value="1"/>
</dbReference>
<dbReference type="Gene3D" id="1.10.30.10">
    <property type="entry name" value="High mobility group box domain"/>
    <property type="match status" value="1"/>
</dbReference>
<dbReference type="InterPro" id="IPR036910">
    <property type="entry name" value="HMG_box_dom_sf"/>
</dbReference>
<protein>
    <submittedName>
        <fullName evidence="4">Putative High mobility group B protein 9</fullName>
    </submittedName>
</protein>
<dbReference type="GO" id="GO:0005634">
    <property type="term" value="C:nucleus"/>
    <property type="evidence" value="ECO:0007669"/>
    <property type="project" value="UniProtKB-UniRule"/>
</dbReference>
<dbReference type="PROSITE" id="PS50118">
    <property type="entry name" value="HMG_BOX_2"/>
    <property type="match status" value="1"/>
</dbReference>
<evidence type="ECO:0000256" key="2">
    <source>
        <dbReference type="SAM" id="MobiDB-lite"/>
    </source>
</evidence>
<evidence type="ECO:0000259" key="3">
    <source>
        <dbReference type="PROSITE" id="PS50118"/>
    </source>
</evidence>
<dbReference type="Pfam" id="PF09011">
    <property type="entry name" value="HMG_box_2"/>
    <property type="match status" value="1"/>
</dbReference>
<accession>A0A8K0I2E9</accession>
<dbReference type="GO" id="GO:0003677">
    <property type="term" value="F:DNA binding"/>
    <property type="evidence" value="ECO:0007669"/>
    <property type="project" value="UniProtKB-UniRule"/>
</dbReference>
<dbReference type="InterPro" id="IPR009071">
    <property type="entry name" value="HMG_box_dom"/>
</dbReference>
<sequence>MGKEETRMGEMKEGRAMAVEVAREKFYPLPLYSHEDVVKDRALFMDSMRRFHHSMGTRLAYVILEKRLREVVMAFSFPPTTTSASFVLRNRYLSLLHHYEQVYFFGAQGPPIPPAEPHHFTVTGSIDRKFEYGYFVTVKVGQETLHGVLFHVEQPGEASSSASLLPPANAAAANGAPTEAKRRKKRRCRSSDPAHPKPSRSAYNFYFAEQYSKLKALYPDRDKEFSKMIGESWSRLNAEEKQVYLDRGVEDKERYRKEMESWEKQKVQPCIWIVEWKTRRDTGRKWSPGRSRRSSRKSWRRSFPMRKIVNLNEWSCGGQVVKISVNRHMEKGFKEPQPAFFSWRYPFASFSVVLTSA</sequence>
<dbReference type="SUPFAM" id="SSF47095">
    <property type="entry name" value="HMG-box"/>
    <property type="match status" value="1"/>
</dbReference>
<dbReference type="Proteomes" id="UP000797356">
    <property type="component" value="Chromosome 3"/>
</dbReference>
<feature type="compositionally biased region" description="Low complexity" evidence="2">
    <location>
        <begin position="160"/>
        <end position="178"/>
    </location>
</feature>
<dbReference type="OrthoDB" id="338531at2759"/>
<feature type="domain" description="HMG box" evidence="3">
    <location>
        <begin position="196"/>
        <end position="263"/>
    </location>
</feature>
<dbReference type="CDD" id="cd22009">
    <property type="entry name" value="HMG-box_AtHMGB9-like"/>
    <property type="match status" value="1"/>
</dbReference>
<dbReference type="SMART" id="SM00398">
    <property type="entry name" value="HMG"/>
    <property type="match status" value="1"/>
</dbReference>
<dbReference type="AlphaFoldDB" id="A0A8K0I2E9"/>
<dbReference type="InterPro" id="IPR001606">
    <property type="entry name" value="ARID_dom"/>
</dbReference>
<evidence type="ECO:0000313" key="4">
    <source>
        <dbReference type="EMBL" id="KAG1334463.1"/>
    </source>
</evidence>
<dbReference type="SMART" id="SM00501">
    <property type="entry name" value="BRIGHT"/>
    <property type="match status" value="1"/>
</dbReference>
<evidence type="ECO:0000256" key="1">
    <source>
        <dbReference type="PROSITE-ProRule" id="PRU00267"/>
    </source>
</evidence>
<evidence type="ECO:0000313" key="5">
    <source>
        <dbReference type="Proteomes" id="UP000797356"/>
    </source>
</evidence>
<proteinExistence type="predicted"/>
<keyword evidence="5" id="KW-1185">Reference proteome</keyword>
<reference evidence="4" key="1">
    <citation type="journal article" date="2017" name="Gigascience">
        <title>The genome draft of coconut (Cocos nucifera).</title>
        <authorList>
            <person name="Xiao Y."/>
            <person name="Xu P."/>
            <person name="Fan H."/>
            <person name="Baudouin L."/>
            <person name="Xia W."/>
            <person name="Bocs S."/>
            <person name="Xu J."/>
            <person name="Li Q."/>
            <person name="Guo A."/>
            <person name="Zhou L."/>
            <person name="Li J."/>
            <person name="Wu Y."/>
            <person name="Ma Z."/>
            <person name="Armero A."/>
            <person name="Issali A.E."/>
            <person name="Liu N."/>
            <person name="Peng M."/>
            <person name="Yang Y."/>
        </authorList>
    </citation>
    <scope>NUCLEOTIDE SEQUENCE</scope>
    <source>
        <tissue evidence="4">Spear leaf of Hainan Tall coconut</tissue>
    </source>
</reference>
<gene>
    <name evidence="4" type="ORF">COCNU_03G005820</name>
</gene>
<comment type="caution">
    <text evidence="4">The sequence shown here is derived from an EMBL/GenBank/DDBJ whole genome shotgun (WGS) entry which is preliminary data.</text>
</comment>
<organism evidence="4 5">
    <name type="scientific">Cocos nucifera</name>
    <name type="common">Coconut palm</name>
    <dbReference type="NCBI Taxonomy" id="13894"/>
    <lineage>
        <taxon>Eukaryota</taxon>
        <taxon>Viridiplantae</taxon>
        <taxon>Streptophyta</taxon>
        <taxon>Embryophyta</taxon>
        <taxon>Tracheophyta</taxon>
        <taxon>Spermatophyta</taxon>
        <taxon>Magnoliopsida</taxon>
        <taxon>Liliopsida</taxon>
        <taxon>Arecaceae</taxon>
        <taxon>Arecoideae</taxon>
        <taxon>Cocoseae</taxon>
        <taxon>Attaleinae</taxon>
        <taxon>Cocos</taxon>
    </lineage>
</organism>
<name>A0A8K0I2E9_COCNU</name>
<keyword evidence="1" id="KW-0539">Nucleus</keyword>
<keyword evidence="1" id="KW-0238">DNA-binding</keyword>
<dbReference type="EMBL" id="CM017874">
    <property type="protein sequence ID" value="KAG1334463.1"/>
    <property type="molecule type" value="Genomic_DNA"/>
</dbReference>